<dbReference type="SUPFAM" id="SSF51735">
    <property type="entry name" value="NAD(P)-binding Rossmann-fold domains"/>
    <property type="match status" value="1"/>
</dbReference>
<name>A0ABX8BWF0_9ACTN</name>
<dbReference type="SUPFAM" id="SSF50129">
    <property type="entry name" value="GroES-like"/>
    <property type="match status" value="1"/>
</dbReference>
<dbReference type="InterPro" id="IPR011032">
    <property type="entry name" value="GroES-like_sf"/>
</dbReference>
<evidence type="ECO:0000313" key="4">
    <source>
        <dbReference type="Proteomes" id="UP000676079"/>
    </source>
</evidence>
<organism evidence="3 4">
    <name type="scientific">Nocardiopsis changdeensis</name>
    <dbReference type="NCBI Taxonomy" id="2831969"/>
    <lineage>
        <taxon>Bacteria</taxon>
        <taxon>Bacillati</taxon>
        <taxon>Actinomycetota</taxon>
        <taxon>Actinomycetes</taxon>
        <taxon>Streptosporangiales</taxon>
        <taxon>Nocardiopsidaceae</taxon>
        <taxon>Nocardiopsis</taxon>
    </lineage>
</organism>
<gene>
    <name evidence="3" type="ORF">KGD84_13325</name>
</gene>
<dbReference type="SMART" id="SM00829">
    <property type="entry name" value="PKS_ER"/>
    <property type="match status" value="1"/>
</dbReference>
<keyword evidence="1" id="KW-0521">NADP</keyword>
<dbReference type="Pfam" id="PF00107">
    <property type="entry name" value="ADH_zinc_N"/>
    <property type="match status" value="1"/>
</dbReference>
<protein>
    <submittedName>
        <fullName evidence="3">Zinc-binding dehydrogenase</fullName>
    </submittedName>
</protein>
<evidence type="ECO:0000313" key="3">
    <source>
        <dbReference type="EMBL" id="QUX25146.1"/>
    </source>
</evidence>
<keyword evidence="4" id="KW-1185">Reference proteome</keyword>
<dbReference type="EMBL" id="CP074133">
    <property type="protein sequence ID" value="QUX25146.1"/>
    <property type="molecule type" value="Genomic_DNA"/>
</dbReference>
<dbReference type="RefSeq" id="WP_220560653.1">
    <property type="nucleotide sequence ID" value="NZ_CP074133.1"/>
</dbReference>
<proteinExistence type="predicted"/>
<dbReference type="InterPro" id="IPR020843">
    <property type="entry name" value="ER"/>
</dbReference>
<dbReference type="Proteomes" id="UP000676079">
    <property type="component" value="Chromosome"/>
</dbReference>
<dbReference type="PANTHER" id="PTHR44154">
    <property type="entry name" value="QUINONE OXIDOREDUCTASE"/>
    <property type="match status" value="1"/>
</dbReference>
<dbReference type="InterPro" id="IPR036291">
    <property type="entry name" value="NAD(P)-bd_dom_sf"/>
</dbReference>
<dbReference type="Pfam" id="PF08240">
    <property type="entry name" value="ADH_N"/>
    <property type="match status" value="1"/>
</dbReference>
<reference evidence="3 4" key="1">
    <citation type="submission" date="2021-05" db="EMBL/GenBank/DDBJ databases">
        <title>Direct Submission.</title>
        <authorList>
            <person name="Li K."/>
            <person name="Gao J."/>
        </authorList>
    </citation>
    <scope>NUCLEOTIDE SEQUENCE [LARGE SCALE GENOMIC DNA]</scope>
    <source>
        <strain evidence="3 4">Mg02</strain>
    </source>
</reference>
<dbReference type="InterPro" id="IPR013149">
    <property type="entry name" value="ADH-like_C"/>
</dbReference>
<sequence length="331" mass="34151">MDAAYIDRLGPADEIRHGRLPDPLPGPADVLVEVTATAVNHVDTFVRSGAWRTPLSFPFVIGRDLVGTVAATGERVSGFAPGDRVWSLSMGYAGRPGAAAERVAVPADHLHHLPSGADPVDAVALAHPAATAHAALFRCGRLRAGETVAVVGAGGNVGGAAVALAVDAGARVVAVASAHDADYCAKLGADAVVDRAAPDVHRRLARLCPDGVDVYVDAAGRNEVDHALGVLARRGRIVLLAGMRTRAVIPVGDLYLLDRTVTGFAISQASTGELARAVADLGPLIADGRLRPREVEVLPLEAAAEAHRAVETGRARGRRFVLRVGAGAGRT</sequence>
<dbReference type="InterPro" id="IPR051603">
    <property type="entry name" value="Zinc-ADH_QOR/CCCR"/>
</dbReference>
<dbReference type="Gene3D" id="3.90.180.10">
    <property type="entry name" value="Medium-chain alcohol dehydrogenases, catalytic domain"/>
    <property type="match status" value="1"/>
</dbReference>
<evidence type="ECO:0000256" key="1">
    <source>
        <dbReference type="ARBA" id="ARBA00022857"/>
    </source>
</evidence>
<feature type="domain" description="Enoyl reductase (ER)" evidence="2">
    <location>
        <begin position="10"/>
        <end position="321"/>
    </location>
</feature>
<dbReference type="InterPro" id="IPR013154">
    <property type="entry name" value="ADH-like_N"/>
</dbReference>
<evidence type="ECO:0000259" key="2">
    <source>
        <dbReference type="SMART" id="SM00829"/>
    </source>
</evidence>
<dbReference type="Gene3D" id="3.40.50.720">
    <property type="entry name" value="NAD(P)-binding Rossmann-like Domain"/>
    <property type="match status" value="1"/>
</dbReference>
<dbReference type="PANTHER" id="PTHR44154:SF1">
    <property type="entry name" value="QUINONE OXIDOREDUCTASE"/>
    <property type="match status" value="1"/>
</dbReference>
<accession>A0ABX8BWF0</accession>